<evidence type="ECO:0000256" key="14">
    <source>
        <dbReference type="ARBA" id="ARBA00049057"/>
    </source>
</evidence>
<evidence type="ECO:0000256" key="8">
    <source>
        <dbReference type="ARBA" id="ARBA00022741"/>
    </source>
</evidence>
<dbReference type="InterPro" id="IPR036921">
    <property type="entry name" value="PurM-like_N_sf"/>
</dbReference>
<dbReference type="Pfam" id="PF02769">
    <property type="entry name" value="AIRS_C"/>
    <property type="match status" value="1"/>
</dbReference>
<dbReference type="GO" id="GO:0005524">
    <property type="term" value="F:ATP binding"/>
    <property type="evidence" value="ECO:0007669"/>
    <property type="project" value="UniProtKB-KW"/>
</dbReference>
<dbReference type="InterPro" id="IPR010918">
    <property type="entry name" value="PurM-like_C_dom"/>
</dbReference>
<comment type="subcellular location">
    <subcellularLocation>
        <location evidence="1 15">Cytoplasm</location>
    </subcellularLocation>
</comment>
<dbReference type="SUPFAM" id="SSF56042">
    <property type="entry name" value="PurM C-terminal domain-like"/>
    <property type="match status" value="1"/>
</dbReference>
<dbReference type="GO" id="GO:0004641">
    <property type="term" value="F:phosphoribosylformylglycinamidine cyclo-ligase activity"/>
    <property type="evidence" value="ECO:0007669"/>
    <property type="project" value="UniProtKB-UniRule"/>
</dbReference>
<evidence type="ECO:0000256" key="6">
    <source>
        <dbReference type="ARBA" id="ARBA00022490"/>
    </source>
</evidence>
<dbReference type="CDD" id="cd02196">
    <property type="entry name" value="PurM"/>
    <property type="match status" value="1"/>
</dbReference>
<dbReference type="GO" id="GO:0006189">
    <property type="term" value="P:'de novo' IMP biosynthetic process"/>
    <property type="evidence" value="ECO:0007669"/>
    <property type="project" value="UniProtKB-UniRule"/>
</dbReference>
<comment type="similarity">
    <text evidence="3 15">Belongs to the AIR synthase family.</text>
</comment>
<dbReference type="GO" id="GO:0004637">
    <property type="term" value="F:phosphoribosylamine-glycine ligase activity"/>
    <property type="evidence" value="ECO:0007669"/>
    <property type="project" value="TreeGrafter"/>
</dbReference>
<name>A0A9D0YU32_9FIRM</name>
<evidence type="ECO:0000313" key="18">
    <source>
        <dbReference type="EMBL" id="HIQ62132.1"/>
    </source>
</evidence>
<evidence type="ECO:0000256" key="1">
    <source>
        <dbReference type="ARBA" id="ARBA00004496"/>
    </source>
</evidence>
<dbReference type="NCBIfam" id="TIGR00878">
    <property type="entry name" value="purM"/>
    <property type="match status" value="1"/>
</dbReference>
<evidence type="ECO:0000256" key="15">
    <source>
        <dbReference type="HAMAP-Rule" id="MF_00741"/>
    </source>
</evidence>
<sequence length="333" mass="35012">MKSHSESYKAAGVDITAGYEAVERMKRHVARTNIPGVLSGLGGFGALFAPDVAGMREPVLVSGTDGVGTKLKLAFLLDKHDTVGIDCVAMCVNDIVCSGARPLFFLDYIALGKSVPARVEAIVAGVAEGCVQAGCALVGGETAEMPGFYPQDEYDLAGFAVGLVDRANLLDGRNVRAGDAILALPSSGPHSNGFSLIRKVLADRLREHGEALLAPTRIYVKPVLSLLEKVSVKSVAHITGGGFYENIPRGLPRGLMARIDRASLRVPDIFGVIQAAGDIPERDMFNTFNMGVGMTVIVAPEDVETSLSLLRAAGEDAYVCGRVEPGEDGVALC</sequence>
<keyword evidence="7 15" id="KW-0436">Ligase</keyword>
<organism evidence="18 19">
    <name type="scientific">Candidatus Avichristensenella intestinipullorum</name>
    <dbReference type="NCBI Taxonomy" id="2840693"/>
    <lineage>
        <taxon>Bacteria</taxon>
        <taxon>Bacillati</taxon>
        <taxon>Bacillota</taxon>
        <taxon>Clostridia</taxon>
        <taxon>Candidatus Avichristensenella</taxon>
    </lineage>
</organism>
<evidence type="ECO:0000256" key="2">
    <source>
        <dbReference type="ARBA" id="ARBA00004686"/>
    </source>
</evidence>
<keyword evidence="9 15" id="KW-0658">Purine biosynthesis</keyword>
<dbReference type="SUPFAM" id="SSF55326">
    <property type="entry name" value="PurM N-terminal domain-like"/>
    <property type="match status" value="1"/>
</dbReference>
<keyword evidence="6 15" id="KW-0963">Cytoplasm</keyword>
<dbReference type="GO" id="GO:0005829">
    <property type="term" value="C:cytosol"/>
    <property type="evidence" value="ECO:0007669"/>
    <property type="project" value="TreeGrafter"/>
</dbReference>
<keyword evidence="8 15" id="KW-0547">Nucleotide-binding</keyword>
<evidence type="ECO:0000256" key="10">
    <source>
        <dbReference type="ARBA" id="ARBA00022840"/>
    </source>
</evidence>
<evidence type="ECO:0000256" key="11">
    <source>
        <dbReference type="ARBA" id="ARBA00031908"/>
    </source>
</evidence>
<dbReference type="PANTHER" id="PTHR10520">
    <property type="entry name" value="TRIFUNCTIONAL PURINE BIOSYNTHETIC PROTEIN ADENOSINE-3-RELATED"/>
    <property type="match status" value="1"/>
</dbReference>
<gene>
    <name evidence="15" type="primary">purM</name>
    <name evidence="18" type="ORF">IAA66_00920</name>
</gene>
<keyword evidence="10 15" id="KW-0067">ATP-binding</keyword>
<feature type="domain" description="PurM-like C-terminal" evidence="17">
    <location>
        <begin position="176"/>
        <end position="329"/>
    </location>
</feature>
<reference evidence="18" key="2">
    <citation type="journal article" date="2021" name="PeerJ">
        <title>Extensive microbial diversity within the chicken gut microbiome revealed by metagenomics and culture.</title>
        <authorList>
            <person name="Gilroy R."/>
            <person name="Ravi A."/>
            <person name="Getino M."/>
            <person name="Pursley I."/>
            <person name="Horton D.L."/>
            <person name="Alikhan N.F."/>
            <person name="Baker D."/>
            <person name="Gharbi K."/>
            <person name="Hall N."/>
            <person name="Watson M."/>
            <person name="Adriaenssens E.M."/>
            <person name="Foster-Nyarko E."/>
            <person name="Jarju S."/>
            <person name="Secka A."/>
            <person name="Antonio M."/>
            <person name="Oren A."/>
            <person name="Chaudhuri R.R."/>
            <person name="La Ragione R."/>
            <person name="Hildebrand F."/>
            <person name="Pallen M.J."/>
        </authorList>
    </citation>
    <scope>NUCLEOTIDE SEQUENCE</scope>
    <source>
        <strain evidence="18">ChiHile30-977</strain>
    </source>
</reference>
<dbReference type="GO" id="GO:0046084">
    <property type="term" value="P:adenine biosynthetic process"/>
    <property type="evidence" value="ECO:0007669"/>
    <property type="project" value="TreeGrafter"/>
</dbReference>
<dbReference type="EMBL" id="DVFI01000012">
    <property type="protein sequence ID" value="HIQ62132.1"/>
    <property type="molecule type" value="Genomic_DNA"/>
</dbReference>
<dbReference type="InterPro" id="IPR016188">
    <property type="entry name" value="PurM-like_N"/>
</dbReference>
<evidence type="ECO:0000256" key="5">
    <source>
        <dbReference type="ARBA" id="ARBA00020367"/>
    </source>
</evidence>
<dbReference type="FunFam" id="3.90.650.10:FF:000011">
    <property type="entry name" value="Phosphoribosylformylglycinamidine cyclo-ligase"/>
    <property type="match status" value="1"/>
</dbReference>
<dbReference type="HAMAP" id="MF_00741">
    <property type="entry name" value="AIRS"/>
    <property type="match status" value="1"/>
</dbReference>
<evidence type="ECO:0000256" key="12">
    <source>
        <dbReference type="ARBA" id="ARBA00032931"/>
    </source>
</evidence>
<dbReference type="InterPro" id="IPR036676">
    <property type="entry name" value="PurM-like_C_sf"/>
</dbReference>
<dbReference type="EC" id="6.3.3.1" evidence="4 15"/>
<evidence type="ECO:0000256" key="4">
    <source>
        <dbReference type="ARBA" id="ARBA00013047"/>
    </source>
</evidence>
<dbReference type="Proteomes" id="UP000886819">
    <property type="component" value="Unassembled WGS sequence"/>
</dbReference>
<dbReference type="AlphaFoldDB" id="A0A9D0YU32"/>
<dbReference type="PANTHER" id="PTHR10520:SF12">
    <property type="entry name" value="TRIFUNCTIONAL PURINE BIOSYNTHETIC PROTEIN ADENOSINE-3"/>
    <property type="match status" value="1"/>
</dbReference>
<evidence type="ECO:0000256" key="7">
    <source>
        <dbReference type="ARBA" id="ARBA00022598"/>
    </source>
</evidence>
<evidence type="ECO:0000313" key="19">
    <source>
        <dbReference type="Proteomes" id="UP000886819"/>
    </source>
</evidence>
<reference evidence="18" key="1">
    <citation type="submission" date="2020-10" db="EMBL/GenBank/DDBJ databases">
        <authorList>
            <person name="Gilroy R."/>
        </authorList>
    </citation>
    <scope>NUCLEOTIDE SEQUENCE</scope>
    <source>
        <strain evidence="18">ChiHile30-977</strain>
    </source>
</reference>
<comment type="catalytic activity">
    <reaction evidence="14 15">
        <text>2-formamido-N(1)-(5-O-phospho-beta-D-ribosyl)acetamidine + ATP = 5-amino-1-(5-phospho-beta-D-ribosyl)imidazole + ADP + phosphate + H(+)</text>
        <dbReference type="Rhea" id="RHEA:23032"/>
        <dbReference type="ChEBI" id="CHEBI:15378"/>
        <dbReference type="ChEBI" id="CHEBI:30616"/>
        <dbReference type="ChEBI" id="CHEBI:43474"/>
        <dbReference type="ChEBI" id="CHEBI:137981"/>
        <dbReference type="ChEBI" id="CHEBI:147287"/>
        <dbReference type="ChEBI" id="CHEBI:456216"/>
        <dbReference type="EC" id="6.3.3.1"/>
    </reaction>
</comment>
<evidence type="ECO:0000256" key="9">
    <source>
        <dbReference type="ARBA" id="ARBA00022755"/>
    </source>
</evidence>
<proteinExistence type="inferred from homology"/>
<evidence type="ECO:0000259" key="16">
    <source>
        <dbReference type="Pfam" id="PF00586"/>
    </source>
</evidence>
<evidence type="ECO:0000256" key="13">
    <source>
        <dbReference type="ARBA" id="ARBA00033093"/>
    </source>
</evidence>
<dbReference type="Gene3D" id="3.30.1330.10">
    <property type="entry name" value="PurM-like, N-terminal domain"/>
    <property type="match status" value="1"/>
</dbReference>
<protein>
    <recommendedName>
        <fullName evidence="5 15">Phosphoribosylformylglycinamidine cyclo-ligase</fullName>
        <ecNumber evidence="4 15">6.3.3.1</ecNumber>
    </recommendedName>
    <alternativeName>
        <fullName evidence="12 15">AIR synthase</fullName>
    </alternativeName>
    <alternativeName>
        <fullName evidence="13 15">AIRS</fullName>
    </alternativeName>
    <alternativeName>
        <fullName evidence="11 15">Phosphoribosyl-aminoimidazole synthetase</fullName>
    </alternativeName>
</protein>
<evidence type="ECO:0000256" key="3">
    <source>
        <dbReference type="ARBA" id="ARBA00010280"/>
    </source>
</evidence>
<dbReference type="Pfam" id="PF00586">
    <property type="entry name" value="AIRS"/>
    <property type="match status" value="1"/>
</dbReference>
<feature type="domain" description="PurM-like N-terminal" evidence="16">
    <location>
        <begin position="59"/>
        <end position="164"/>
    </location>
</feature>
<accession>A0A9D0YU32</accession>
<comment type="pathway">
    <text evidence="2 15">Purine metabolism; IMP biosynthesis via de novo pathway; 5-amino-1-(5-phospho-D-ribosyl)imidazole from N(2)-formyl-N(1)-(5-phospho-D-ribosyl)glycinamide: step 2/2.</text>
</comment>
<dbReference type="FunFam" id="3.30.1330.10:FF:000001">
    <property type="entry name" value="Phosphoribosylformylglycinamidine cyclo-ligase"/>
    <property type="match status" value="1"/>
</dbReference>
<comment type="caution">
    <text evidence="18">The sequence shown here is derived from an EMBL/GenBank/DDBJ whole genome shotgun (WGS) entry which is preliminary data.</text>
</comment>
<dbReference type="InterPro" id="IPR004733">
    <property type="entry name" value="PurM_cligase"/>
</dbReference>
<evidence type="ECO:0000259" key="17">
    <source>
        <dbReference type="Pfam" id="PF02769"/>
    </source>
</evidence>
<dbReference type="Gene3D" id="3.90.650.10">
    <property type="entry name" value="PurM-like C-terminal domain"/>
    <property type="match status" value="1"/>
</dbReference>